<dbReference type="GO" id="GO:0005634">
    <property type="term" value="C:nucleus"/>
    <property type="evidence" value="ECO:0007669"/>
    <property type="project" value="UniProtKB-SubCell"/>
</dbReference>
<proteinExistence type="predicted"/>
<feature type="domain" description="Homeobox" evidence="8">
    <location>
        <begin position="196"/>
        <end position="241"/>
    </location>
</feature>
<evidence type="ECO:0000256" key="4">
    <source>
        <dbReference type="ARBA" id="ARBA00023242"/>
    </source>
</evidence>
<keyword evidence="3 5" id="KW-0371">Homeobox</keyword>
<feature type="compositionally biased region" description="Basic residues" evidence="7">
    <location>
        <begin position="190"/>
        <end position="202"/>
    </location>
</feature>
<dbReference type="GO" id="GO:0030182">
    <property type="term" value="P:neuron differentiation"/>
    <property type="evidence" value="ECO:0007669"/>
    <property type="project" value="TreeGrafter"/>
</dbReference>
<dbReference type="Pfam" id="PF00046">
    <property type="entry name" value="Homeodomain"/>
    <property type="match status" value="1"/>
</dbReference>
<dbReference type="SMART" id="SM00389">
    <property type="entry name" value="HOX"/>
    <property type="match status" value="1"/>
</dbReference>
<dbReference type="GO" id="GO:0007417">
    <property type="term" value="P:central nervous system development"/>
    <property type="evidence" value="ECO:0007669"/>
    <property type="project" value="TreeGrafter"/>
</dbReference>
<sequence>MLNSVKLHDGLWSIGLASMFNWSPTSGSSQREPCESGSGGDGESASEKVSLDSGNNNNNNNSGGGVKEQRSRQQNFDPSALYHHFPFSTNFNLLRPESCKESIMKNAGGKSFTIDSLLGINAAQVAIQNRIHAGNRGRAEESSIDGNWNLDKHHGLDHCGENRTFNPRKERHAPYARSSNADKMSEKPQKNSRRTTKSKRVRTIFTPEQLERLESEFERQQYMVGPERLYLASTLYLTEAQSSHSHLDNREDDVFEDDSDDDEVSTKSQTPPPSDFSSSNAGGGSIPSFTGSLTAQQLPVMDAGPSCPPNKMFPGCTPTGLRNYTRGGAATSQECNKIGNFLHNSDHGGGGGGCDDSSSYLAHHSPSLE</sequence>
<dbReference type="PANTHER" id="PTHR24339">
    <property type="entry name" value="HOMEOBOX PROTEIN EMX-RELATED"/>
    <property type="match status" value="1"/>
</dbReference>
<evidence type="ECO:0000256" key="5">
    <source>
        <dbReference type="PROSITE-ProRule" id="PRU00108"/>
    </source>
</evidence>
<feature type="compositionally biased region" description="Acidic residues" evidence="7">
    <location>
        <begin position="250"/>
        <end position="263"/>
    </location>
</feature>
<dbReference type="PANTHER" id="PTHR24339:SF67">
    <property type="entry name" value="GNOT1 HOMEODOMAIN PROTEIN-RELATED"/>
    <property type="match status" value="1"/>
</dbReference>
<feature type="region of interest" description="Disordered" evidence="7">
    <location>
        <begin position="343"/>
        <end position="369"/>
    </location>
</feature>
<evidence type="ECO:0000313" key="9">
    <source>
        <dbReference type="EMBL" id="OXA52838.1"/>
    </source>
</evidence>
<dbReference type="CDD" id="cd00086">
    <property type="entry name" value="homeodomain"/>
    <property type="match status" value="1"/>
</dbReference>
<dbReference type="GO" id="GO:0000981">
    <property type="term" value="F:DNA-binding transcription factor activity, RNA polymerase II-specific"/>
    <property type="evidence" value="ECO:0007669"/>
    <property type="project" value="TreeGrafter"/>
</dbReference>
<dbReference type="STRING" id="158441.A0A226E685"/>
<dbReference type="GO" id="GO:0000978">
    <property type="term" value="F:RNA polymerase II cis-regulatory region sequence-specific DNA binding"/>
    <property type="evidence" value="ECO:0007669"/>
    <property type="project" value="TreeGrafter"/>
</dbReference>
<evidence type="ECO:0000256" key="6">
    <source>
        <dbReference type="RuleBase" id="RU000682"/>
    </source>
</evidence>
<dbReference type="EMBL" id="LNIX01000006">
    <property type="protein sequence ID" value="OXA52838.1"/>
    <property type="molecule type" value="Genomic_DNA"/>
</dbReference>
<comment type="caution">
    <text evidence="9">The sequence shown here is derived from an EMBL/GenBank/DDBJ whole genome shotgun (WGS) entry which is preliminary data.</text>
</comment>
<organism evidence="9 10">
    <name type="scientific">Folsomia candida</name>
    <name type="common">Springtail</name>
    <dbReference type="NCBI Taxonomy" id="158441"/>
    <lineage>
        <taxon>Eukaryota</taxon>
        <taxon>Metazoa</taxon>
        <taxon>Ecdysozoa</taxon>
        <taxon>Arthropoda</taxon>
        <taxon>Hexapoda</taxon>
        <taxon>Collembola</taxon>
        <taxon>Entomobryomorpha</taxon>
        <taxon>Isotomoidea</taxon>
        <taxon>Isotomidae</taxon>
        <taxon>Proisotominae</taxon>
        <taxon>Folsomia</taxon>
    </lineage>
</organism>
<dbReference type="InterPro" id="IPR001356">
    <property type="entry name" value="HD"/>
</dbReference>
<dbReference type="SUPFAM" id="SSF46689">
    <property type="entry name" value="Homeodomain-like"/>
    <property type="match status" value="1"/>
</dbReference>
<evidence type="ECO:0000256" key="1">
    <source>
        <dbReference type="ARBA" id="ARBA00004123"/>
    </source>
</evidence>
<evidence type="ECO:0000259" key="8">
    <source>
        <dbReference type="PROSITE" id="PS50071"/>
    </source>
</evidence>
<reference evidence="9 10" key="1">
    <citation type="submission" date="2015-12" db="EMBL/GenBank/DDBJ databases">
        <title>The genome of Folsomia candida.</title>
        <authorList>
            <person name="Faddeeva A."/>
            <person name="Derks M.F."/>
            <person name="Anvar Y."/>
            <person name="Smit S."/>
            <person name="Van Straalen N."/>
            <person name="Roelofs D."/>
        </authorList>
    </citation>
    <scope>NUCLEOTIDE SEQUENCE [LARGE SCALE GENOMIC DNA]</scope>
    <source>
        <strain evidence="9 10">VU population</strain>
        <tissue evidence="9">Whole body</tissue>
    </source>
</reference>
<dbReference type="AlphaFoldDB" id="A0A226E685"/>
<keyword evidence="10" id="KW-1185">Reference proteome</keyword>
<comment type="subcellular location">
    <subcellularLocation>
        <location evidence="1 5 6">Nucleus</location>
    </subcellularLocation>
</comment>
<feature type="region of interest" description="Disordered" evidence="7">
    <location>
        <begin position="159"/>
        <end position="207"/>
    </location>
</feature>
<gene>
    <name evidence="9" type="ORF">Fcan01_12647</name>
</gene>
<feature type="DNA-binding region" description="Homeobox" evidence="5">
    <location>
        <begin position="198"/>
        <end position="242"/>
    </location>
</feature>
<feature type="compositionally biased region" description="Polar residues" evidence="7">
    <location>
        <begin position="287"/>
        <end position="297"/>
    </location>
</feature>
<evidence type="ECO:0000256" key="2">
    <source>
        <dbReference type="ARBA" id="ARBA00023125"/>
    </source>
</evidence>
<evidence type="ECO:0000256" key="7">
    <source>
        <dbReference type="SAM" id="MobiDB-lite"/>
    </source>
</evidence>
<name>A0A226E685_FOLCA</name>
<dbReference type="Proteomes" id="UP000198287">
    <property type="component" value="Unassembled WGS sequence"/>
</dbReference>
<accession>A0A226E685</accession>
<evidence type="ECO:0000313" key="10">
    <source>
        <dbReference type="Proteomes" id="UP000198287"/>
    </source>
</evidence>
<dbReference type="InterPro" id="IPR009057">
    <property type="entry name" value="Homeodomain-like_sf"/>
</dbReference>
<dbReference type="Gene3D" id="1.10.10.60">
    <property type="entry name" value="Homeodomain-like"/>
    <property type="match status" value="1"/>
</dbReference>
<protein>
    <submittedName>
        <fullName evidence="9">Homeobox protein not2</fullName>
    </submittedName>
</protein>
<feature type="region of interest" description="Disordered" evidence="7">
    <location>
        <begin position="242"/>
        <end position="306"/>
    </location>
</feature>
<dbReference type="OrthoDB" id="6159439at2759"/>
<dbReference type="PROSITE" id="PS50071">
    <property type="entry name" value="HOMEOBOX_2"/>
    <property type="match status" value="1"/>
</dbReference>
<feature type="region of interest" description="Disordered" evidence="7">
    <location>
        <begin position="25"/>
        <end position="75"/>
    </location>
</feature>
<dbReference type="InterPro" id="IPR050877">
    <property type="entry name" value="EMX-VAX-Noto_Homeobox_TFs"/>
</dbReference>
<evidence type="ECO:0000256" key="3">
    <source>
        <dbReference type="ARBA" id="ARBA00023155"/>
    </source>
</evidence>
<keyword evidence="2 5" id="KW-0238">DNA-binding</keyword>
<keyword evidence="4 5" id="KW-0539">Nucleus</keyword>